<dbReference type="OrthoDB" id="6368162at2"/>
<keyword evidence="3" id="KW-1185">Reference proteome</keyword>
<reference evidence="2 3" key="1">
    <citation type="submission" date="2019-04" db="EMBL/GenBank/DDBJ databases">
        <authorList>
            <person name="Park S."/>
            <person name="Yoon J.-H."/>
        </authorList>
    </citation>
    <scope>NUCLEOTIDE SEQUENCE [LARGE SCALE GENOMIC DNA]</scope>
    <source>
        <strain evidence="2 3">HJM-18</strain>
    </source>
</reference>
<dbReference type="PROSITE" id="PS51257">
    <property type="entry name" value="PROKAR_LIPOPROTEIN"/>
    <property type="match status" value="1"/>
</dbReference>
<protein>
    <recommendedName>
        <fullName evidence="4">DUF4410 domain-containing protein</fullName>
    </recommendedName>
</protein>
<evidence type="ECO:0000313" key="2">
    <source>
        <dbReference type="EMBL" id="TGN39348.1"/>
    </source>
</evidence>
<keyword evidence="1" id="KW-0732">Signal</keyword>
<evidence type="ECO:0008006" key="4">
    <source>
        <dbReference type="Google" id="ProtNLM"/>
    </source>
</evidence>
<dbReference type="EMBL" id="SRPF01000003">
    <property type="protein sequence ID" value="TGN39348.1"/>
    <property type="molecule type" value="Genomic_DNA"/>
</dbReference>
<dbReference type="RefSeq" id="WP_135803657.1">
    <property type="nucleotide sequence ID" value="NZ_SRPF01000003.1"/>
</dbReference>
<dbReference type="Proteomes" id="UP000298325">
    <property type="component" value="Unassembled WGS sequence"/>
</dbReference>
<proteinExistence type="predicted"/>
<comment type="caution">
    <text evidence="2">The sequence shown here is derived from an EMBL/GenBank/DDBJ whole genome shotgun (WGS) entry which is preliminary data.</text>
</comment>
<dbReference type="AlphaFoldDB" id="A0A4Z1C8M1"/>
<accession>A0A4Z1C8M1</accession>
<name>A0A4Z1C8M1_9GAMM</name>
<feature type="chain" id="PRO_5021475629" description="DUF4410 domain-containing protein" evidence="1">
    <location>
        <begin position="22"/>
        <end position="148"/>
    </location>
</feature>
<sequence length="148" mass="16339">MKNFAPLILMLALFSTGCASLNNQATEFRTPADISVRVSNGQFDAVELEASETLLWQKSELVGIISIIKTNTHFQTAIEEVKRGFKENIQSSEETRKLDLPEGVFGFSSSMGGFTTAFIASEDIDESWIKISVRDSFFDEVLSSISAD</sequence>
<feature type="signal peptide" evidence="1">
    <location>
        <begin position="1"/>
        <end position="21"/>
    </location>
</feature>
<evidence type="ECO:0000313" key="3">
    <source>
        <dbReference type="Proteomes" id="UP000298325"/>
    </source>
</evidence>
<evidence type="ECO:0000256" key="1">
    <source>
        <dbReference type="SAM" id="SignalP"/>
    </source>
</evidence>
<organism evidence="2 3">
    <name type="scientific">Marinobacter confluentis</name>
    <dbReference type="NCBI Taxonomy" id="1697557"/>
    <lineage>
        <taxon>Bacteria</taxon>
        <taxon>Pseudomonadati</taxon>
        <taxon>Pseudomonadota</taxon>
        <taxon>Gammaproteobacteria</taxon>
        <taxon>Pseudomonadales</taxon>
        <taxon>Marinobacteraceae</taxon>
        <taxon>Marinobacter</taxon>
    </lineage>
</organism>
<gene>
    <name evidence="2" type="ORF">E5Q11_11960</name>
</gene>